<dbReference type="InterPro" id="IPR050366">
    <property type="entry name" value="BP-dependent_transpt_permease"/>
</dbReference>
<dbReference type="Pfam" id="PF12911">
    <property type="entry name" value="OppC_N"/>
    <property type="match status" value="1"/>
</dbReference>
<dbReference type="Proteomes" id="UP000595374">
    <property type="component" value="Chromosome"/>
</dbReference>
<feature type="transmembrane region" description="Helical" evidence="7">
    <location>
        <begin position="240"/>
        <end position="260"/>
    </location>
</feature>
<dbReference type="EMBL" id="CP065989">
    <property type="protein sequence ID" value="QQB13929.1"/>
    <property type="molecule type" value="Genomic_DNA"/>
</dbReference>
<feature type="transmembrane region" description="Helical" evidence="7">
    <location>
        <begin position="369"/>
        <end position="391"/>
    </location>
</feature>
<evidence type="ECO:0000256" key="3">
    <source>
        <dbReference type="ARBA" id="ARBA00022475"/>
    </source>
</evidence>
<feature type="transmembrane region" description="Helical" evidence="7">
    <location>
        <begin position="324"/>
        <end position="349"/>
    </location>
</feature>
<dbReference type="PANTHER" id="PTHR43386:SF1">
    <property type="entry name" value="D,D-DIPEPTIDE TRANSPORT SYSTEM PERMEASE PROTEIN DDPC-RELATED"/>
    <property type="match status" value="1"/>
</dbReference>
<feature type="compositionally biased region" description="Low complexity" evidence="8">
    <location>
        <begin position="19"/>
        <end position="59"/>
    </location>
</feature>
<feature type="transmembrane region" description="Helical" evidence="7">
    <location>
        <begin position="203"/>
        <end position="228"/>
    </location>
</feature>
<dbReference type="Gene3D" id="1.10.3720.10">
    <property type="entry name" value="MetI-like"/>
    <property type="match status" value="1"/>
</dbReference>
<organism evidence="10 11">
    <name type="scientific">Brevibacterium casei</name>
    <dbReference type="NCBI Taxonomy" id="33889"/>
    <lineage>
        <taxon>Bacteria</taxon>
        <taxon>Bacillati</taxon>
        <taxon>Actinomycetota</taxon>
        <taxon>Actinomycetes</taxon>
        <taxon>Micrococcales</taxon>
        <taxon>Brevibacteriaceae</taxon>
        <taxon>Brevibacterium</taxon>
    </lineage>
</organism>
<dbReference type="CDD" id="cd06261">
    <property type="entry name" value="TM_PBP2"/>
    <property type="match status" value="1"/>
</dbReference>
<protein>
    <submittedName>
        <fullName evidence="10">ABC transporter permease</fullName>
    </submittedName>
</protein>
<feature type="compositionally biased region" description="Low complexity" evidence="8">
    <location>
        <begin position="1"/>
        <end position="11"/>
    </location>
</feature>
<evidence type="ECO:0000256" key="4">
    <source>
        <dbReference type="ARBA" id="ARBA00022692"/>
    </source>
</evidence>
<comment type="similarity">
    <text evidence="7">Belongs to the binding-protein-dependent transport system permease family.</text>
</comment>
<feature type="compositionally biased region" description="Polar residues" evidence="8">
    <location>
        <begin position="90"/>
        <end position="100"/>
    </location>
</feature>
<keyword evidence="6 7" id="KW-0472">Membrane</keyword>
<feature type="region of interest" description="Disordered" evidence="8">
    <location>
        <begin position="1"/>
        <end position="111"/>
    </location>
</feature>
<comment type="subcellular location">
    <subcellularLocation>
        <location evidence="1 7">Cell membrane</location>
        <topology evidence="1 7">Multi-pass membrane protein</topology>
    </subcellularLocation>
</comment>
<evidence type="ECO:0000259" key="9">
    <source>
        <dbReference type="PROSITE" id="PS50928"/>
    </source>
</evidence>
<keyword evidence="5 7" id="KW-1133">Transmembrane helix</keyword>
<dbReference type="PANTHER" id="PTHR43386">
    <property type="entry name" value="OLIGOPEPTIDE TRANSPORT SYSTEM PERMEASE PROTEIN APPC"/>
    <property type="match status" value="1"/>
</dbReference>
<evidence type="ECO:0000256" key="1">
    <source>
        <dbReference type="ARBA" id="ARBA00004651"/>
    </source>
</evidence>
<name>A0A7T3ZY92_9MICO</name>
<evidence type="ECO:0000313" key="11">
    <source>
        <dbReference type="Proteomes" id="UP000595374"/>
    </source>
</evidence>
<accession>A0A7T3ZY92</accession>
<feature type="transmembrane region" description="Helical" evidence="7">
    <location>
        <begin position="266"/>
        <end position="285"/>
    </location>
</feature>
<reference evidence="10 11" key="1">
    <citation type="submission" date="2020-12" db="EMBL/GenBank/DDBJ databases">
        <title>FDA dAtabase for Regulatory Grade micrObial Sequences (FDA-ARGOS): Supporting development and validation of Infectious Disease Dx tests.</title>
        <authorList>
            <person name="Sproer C."/>
            <person name="Gronow S."/>
            <person name="Severitt S."/>
            <person name="Schroder I."/>
            <person name="Tallon L."/>
            <person name="Sadzewicz L."/>
            <person name="Zhao X."/>
            <person name="Boylan J."/>
            <person name="Ott S."/>
            <person name="Bowen H."/>
            <person name="Vavikolanu K."/>
            <person name="Mehta A."/>
            <person name="Aluvathingal J."/>
            <person name="Nadendla S."/>
            <person name="Lowell S."/>
            <person name="Myers T."/>
            <person name="Yan Y."/>
            <person name="Sichtig H."/>
        </authorList>
    </citation>
    <scope>NUCLEOTIDE SEQUENCE [LARGE SCALE GENOMIC DNA]</scope>
    <source>
        <strain evidence="10 11">FDAARGOS_990</strain>
    </source>
</reference>
<dbReference type="PROSITE" id="PS50928">
    <property type="entry name" value="ABC_TM1"/>
    <property type="match status" value="1"/>
</dbReference>
<dbReference type="GO" id="GO:0005886">
    <property type="term" value="C:plasma membrane"/>
    <property type="evidence" value="ECO:0007669"/>
    <property type="project" value="UniProtKB-SubCell"/>
</dbReference>
<dbReference type="InterPro" id="IPR000515">
    <property type="entry name" value="MetI-like"/>
</dbReference>
<keyword evidence="2 7" id="KW-0813">Transport</keyword>
<evidence type="ECO:0000256" key="8">
    <source>
        <dbReference type="SAM" id="MobiDB-lite"/>
    </source>
</evidence>
<keyword evidence="3" id="KW-1003">Cell membrane</keyword>
<dbReference type="GO" id="GO:0055085">
    <property type="term" value="P:transmembrane transport"/>
    <property type="evidence" value="ECO:0007669"/>
    <property type="project" value="InterPro"/>
</dbReference>
<evidence type="ECO:0000313" key="10">
    <source>
        <dbReference type="EMBL" id="QQB13929.1"/>
    </source>
</evidence>
<dbReference type="InterPro" id="IPR035906">
    <property type="entry name" value="MetI-like_sf"/>
</dbReference>
<dbReference type="SUPFAM" id="SSF161098">
    <property type="entry name" value="MetI-like"/>
    <property type="match status" value="1"/>
</dbReference>
<proteinExistence type="inferred from homology"/>
<dbReference type="InterPro" id="IPR025966">
    <property type="entry name" value="OppC_N"/>
</dbReference>
<dbReference type="Pfam" id="PF00528">
    <property type="entry name" value="BPD_transp_1"/>
    <property type="match status" value="1"/>
</dbReference>
<evidence type="ECO:0000256" key="2">
    <source>
        <dbReference type="ARBA" id="ARBA00022448"/>
    </source>
</evidence>
<keyword evidence="4 7" id="KW-0812">Transmembrane</keyword>
<gene>
    <name evidence="10" type="ORF">I6H47_14275</name>
</gene>
<feature type="transmembrane region" description="Helical" evidence="7">
    <location>
        <begin position="126"/>
        <end position="146"/>
    </location>
</feature>
<evidence type="ECO:0000256" key="7">
    <source>
        <dbReference type="RuleBase" id="RU363032"/>
    </source>
</evidence>
<evidence type="ECO:0000256" key="5">
    <source>
        <dbReference type="ARBA" id="ARBA00022989"/>
    </source>
</evidence>
<feature type="domain" description="ABC transmembrane type-1" evidence="9">
    <location>
        <begin position="201"/>
        <end position="392"/>
    </location>
</feature>
<sequence>MPTCRRSTTPHSTRRSTRRPSFPTSTRRTPPTPRSASACSNSPPSSRSSDPSRCSSWAPTSAVPSPARRGPGRSTTRSWVCSTRKDDRAVTTSQTTTAQEFGQPGPGETFSPERQALRRILRRPSVILSLGFLGVIVVLAAFAPFITQLSGYSPFEYDESAVDPALGGVPRGAFGGISGDHWFGVEPQTGRDIFARIAYGARISMLIGIGAAAITILIGVVMGVLAGFLGGIVDAVISRLMDFLMAFPALIFMIAILSALPQGNRPLLLVIVLSLFSWPGTARVIRGQTLALKNREFIEAAKTSGAGWAPLVFREVLPNLSGTIIVMATLAVPMFIATEAGLSFLGVGVTPPDPSWGQMISAAVPWYSTAPMFFVIPGMFLFLTVLSFTVLGDNLQKIWAGGLR</sequence>
<evidence type="ECO:0000256" key="6">
    <source>
        <dbReference type="ARBA" id="ARBA00023136"/>
    </source>
</evidence>
<dbReference type="AlphaFoldDB" id="A0A7T3ZY92"/>